<dbReference type="Gene3D" id="3.40.630.30">
    <property type="match status" value="1"/>
</dbReference>
<dbReference type="InterPro" id="IPR000182">
    <property type="entry name" value="GNAT_dom"/>
</dbReference>
<dbReference type="AlphaFoldDB" id="A0AB39HP91"/>
<accession>A0AB39HP91</accession>
<keyword evidence="2" id="KW-0012">Acyltransferase</keyword>
<reference evidence="2" key="1">
    <citation type="submission" date="2024-07" db="EMBL/GenBank/DDBJ databases">
        <title>Halotolerant mesophilic bacterium Ornithinibacillus sp. 4-3, sp. nov., isolated from soil.</title>
        <authorList>
            <person name="Sidarenka A.V."/>
            <person name="Guliayeva D.E."/>
            <person name="Leanovich S.I."/>
            <person name="Hileuskaya K.S."/>
            <person name="Akhremchuk A.E."/>
            <person name="Sikolenko M.A."/>
            <person name="Valentovich L.N."/>
        </authorList>
    </citation>
    <scope>NUCLEOTIDE SEQUENCE</scope>
    <source>
        <strain evidence="2">4-3</strain>
    </source>
</reference>
<sequence>MLKSFETDRLTLRERTLEDLDACVEMDSDPEVIKYIPELAKLVAGSLANKEVHKKFVKDRITAEYPSGMGYWTIETKDKQKDFIGWIMLIPLDMVGPEIEIGWRLKRQYWGKGYATEAAKVVLDYALDDLIIKEIVADIESANKGSIRIAEKLGFQILANDEGNGIERHIICRT</sequence>
<dbReference type="EC" id="2.3.-.-" evidence="2"/>
<evidence type="ECO:0000313" key="2">
    <source>
        <dbReference type="EMBL" id="XDK31851.1"/>
    </source>
</evidence>
<dbReference type="InterPro" id="IPR051531">
    <property type="entry name" value="N-acetyltransferase"/>
</dbReference>
<dbReference type="GO" id="GO:0016747">
    <property type="term" value="F:acyltransferase activity, transferring groups other than amino-acyl groups"/>
    <property type="evidence" value="ECO:0007669"/>
    <property type="project" value="InterPro"/>
</dbReference>
<dbReference type="InterPro" id="IPR016181">
    <property type="entry name" value="Acyl_CoA_acyltransferase"/>
</dbReference>
<dbReference type="SUPFAM" id="SSF55729">
    <property type="entry name" value="Acyl-CoA N-acyltransferases (Nat)"/>
    <property type="match status" value="1"/>
</dbReference>
<dbReference type="PANTHER" id="PTHR43792:SF1">
    <property type="entry name" value="N-ACETYLTRANSFERASE DOMAIN-CONTAINING PROTEIN"/>
    <property type="match status" value="1"/>
</dbReference>
<dbReference type="RefSeq" id="WP_368652575.1">
    <property type="nucleotide sequence ID" value="NZ_CP162599.1"/>
</dbReference>
<feature type="domain" description="N-acetyltransferase" evidence="1">
    <location>
        <begin position="10"/>
        <end position="173"/>
    </location>
</feature>
<evidence type="ECO:0000259" key="1">
    <source>
        <dbReference type="PROSITE" id="PS51186"/>
    </source>
</evidence>
<organism evidence="2">
    <name type="scientific">Ornithinibacillus sp. 4-3</name>
    <dbReference type="NCBI Taxonomy" id="3231488"/>
    <lineage>
        <taxon>Bacteria</taxon>
        <taxon>Bacillati</taxon>
        <taxon>Bacillota</taxon>
        <taxon>Bacilli</taxon>
        <taxon>Bacillales</taxon>
        <taxon>Bacillaceae</taxon>
        <taxon>Ornithinibacillus</taxon>
    </lineage>
</organism>
<dbReference type="Pfam" id="PF13302">
    <property type="entry name" value="Acetyltransf_3"/>
    <property type="match status" value="1"/>
</dbReference>
<protein>
    <submittedName>
        <fullName evidence="2">GNAT family N-acetyltransferase</fullName>
        <ecNumber evidence="2">2.3.-.-</ecNumber>
    </submittedName>
</protein>
<dbReference type="EMBL" id="CP162599">
    <property type="protein sequence ID" value="XDK31851.1"/>
    <property type="molecule type" value="Genomic_DNA"/>
</dbReference>
<proteinExistence type="predicted"/>
<dbReference type="PANTHER" id="PTHR43792">
    <property type="entry name" value="GNAT FAMILY, PUTATIVE (AFU_ORTHOLOGUE AFUA_3G00765)-RELATED-RELATED"/>
    <property type="match status" value="1"/>
</dbReference>
<gene>
    <name evidence="2" type="ORF">AB4Y30_12540</name>
</gene>
<name>A0AB39HP91_9BACI</name>
<dbReference type="PROSITE" id="PS51186">
    <property type="entry name" value="GNAT"/>
    <property type="match status" value="1"/>
</dbReference>
<keyword evidence="2" id="KW-0808">Transferase</keyword>